<gene>
    <name evidence="9" type="ORF">G1C94_1221</name>
</gene>
<evidence type="ECO:0000256" key="4">
    <source>
        <dbReference type="ARBA" id="ARBA00022448"/>
    </source>
</evidence>
<keyword evidence="4" id="KW-0813">Transport</keyword>
<evidence type="ECO:0000259" key="8">
    <source>
        <dbReference type="Pfam" id="PF00462"/>
    </source>
</evidence>
<reference evidence="9 10" key="1">
    <citation type="submission" date="2020-02" db="EMBL/GenBank/DDBJ databases">
        <title>Characterization of phylogenetic diversity of novel bifidobacterial species isolated in Czech ZOOs.</title>
        <authorList>
            <person name="Lugli G.A."/>
            <person name="Vera N.B."/>
            <person name="Ventura M."/>
        </authorList>
    </citation>
    <scope>NUCLEOTIDE SEQUENCE [LARGE SCALE GENOMIC DNA]</scope>
    <source>
        <strain evidence="9 10">DSM 109963</strain>
    </source>
</reference>
<keyword evidence="6" id="KW-1015">Disulfide bond</keyword>
<sequence>MNITVYAKPYCPQCDATKRQLERQGIDYSVIDITQDEQALGQLLQAGFAQAPVVVTEQEAWSGYRPDKIRSLVGVMQ</sequence>
<comment type="similarity">
    <text evidence="2">Belongs to the glutaredoxin family.</text>
</comment>
<dbReference type="PANTHER" id="PTHR34386">
    <property type="entry name" value="GLUTAREDOXIN"/>
    <property type="match status" value="1"/>
</dbReference>
<accession>A0ABX1SXN9</accession>
<dbReference type="CDD" id="cd02976">
    <property type="entry name" value="NrdH"/>
    <property type="match status" value="1"/>
</dbReference>
<evidence type="ECO:0000256" key="2">
    <source>
        <dbReference type="ARBA" id="ARBA00007787"/>
    </source>
</evidence>
<evidence type="ECO:0000256" key="6">
    <source>
        <dbReference type="ARBA" id="ARBA00023157"/>
    </source>
</evidence>
<dbReference type="RefSeq" id="WP_172146463.1">
    <property type="nucleotide sequence ID" value="NZ_JAAIIJ010000024.1"/>
</dbReference>
<evidence type="ECO:0000256" key="1">
    <source>
        <dbReference type="ARBA" id="ARBA00002292"/>
    </source>
</evidence>
<dbReference type="NCBIfam" id="TIGR02194">
    <property type="entry name" value="GlrX_NrdH"/>
    <property type="match status" value="1"/>
</dbReference>
<comment type="caution">
    <text evidence="9">The sequence shown here is derived from an EMBL/GenBank/DDBJ whole genome shotgun (WGS) entry which is preliminary data.</text>
</comment>
<protein>
    <recommendedName>
        <fullName evidence="3">Glutaredoxin-like protein NrdH</fullName>
    </recommendedName>
</protein>
<organism evidence="9 10">
    <name type="scientific">Bifidobacterium panos</name>
    <dbReference type="NCBI Taxonomy" id="2675321"/>
    <lineage>
        <taxon>Bacteria</taxon>
        <taxon>Bacillati</taxon>
        <taxon>Actinomycetota</taxon>
        <taxon>Actinomycetes</taxon>
        <taxon>Bifidobacteriales</taxon>
        <taxon>Bifidobacteriaceae</taxon>
        <taxon>Bifidobacterium</taxon>
    </lineage>
</organism>
<evidence type="ECO:0000256" key="5">
    <source>
        <dbReference type="ARBA" id="ARBA00022982"/>
    </source>
</evidence>
<dbReference type="EMBL" id="JAAIIJ010000024">
    <property type="protein sequence ID" value="NMN02599.1"/>
    <property type="molecule type" value="Genomic_DNA"/>
</dbReference>
<dbReference type="Pfam" id="PF00462">
    <property type="entry name" value="Glutaredoxin"/>
    <property type="match status" value="1"/>
</dbReference>
<feature type="domain" description="Glutaredoxin" evidence="8">
    <location>
        <begin position="3"/>
        <end position="59"/>
    </location>
</feature>
<evidence type="ECO:0000256" key="3">
    <source>
        <dbReference type="ARBA" id="ARBA00017945"/>
    </source>
</evidence>
<dbReference type="Gene3D" id="3.40.30.10">
    <property type="entry name" value="Glutaredoxin"/>
    <property type="match status" value="1"/>
</dbReference>
<evidence type="ECO:0000313" key="10">
    <source>
        <dbReference type="Proteomes" id="UP000553756"/>
    </source>
</evidence>
<dbReference type="InterPro" id="IPR011909">
    <property type="entry name" value="GlrX_NrdH"/>
</dbReference>
<dbReference type="PANTHER" id="PTHR34386:SF1">
    <property type="entry name" value="GLUTAREDOXIN-LIKE PROTEIN NRDH"/>
    <property type="match status" value="1"/>
</dbReference>
<proteinExistence type="inferred from homology"/>
<keyword evidence="5" id="KW-0249">Electron transport</keyword>
<dbReference type="Proteomes" id="UP000553756">
    <property type="component" value="Unassembled WGS sequence"/>
</dbReference>
<comment type="function">
    <text evidence="1">Electron transport system for the ribonucleotide reductase system NrdEF.</text>
</comment>
<keyword evidence="7" id="KW-0676">Redox-active center</keyword>
<name>A0ABX1SXN9_9BIFI</name>
<evidence type="ECO:0000256" key="7">
    <source>
        <dbReference type="ARBA" id="ARBA00023284"/>
    </source>
</evidence>
<dbReference type="InterPro" id="IPR002109">
    <property type="entry name" value="Glutaredoxin"/>
</dbReference>
<evidence type="ECO:0000313" key="9">
    <source>
        <dbReference type="EMBL" id="NMN02599.1"/>
    </source>
</evidence>
<dbReference type="PROSITE" id="PS51354">
    <property type="entry name" value="GLUTAREDOXIN_2"/>
    <property type="match status" value="1"/>
</dbReference>
<keyword evidence="10" id="KW-1185">Reference proteome</keyword>
<dbReference type="InterPro" id="IPR051548">
    <property type="entry name" value="Grx-like_ET"/>
</dbReference>
<dbReference type="SUPFAM" id="SSF52833">
    <property type="entry name" value="Thioredoxin-like"/>
    <property type="match status" value="1"/>
</dbReference>
<dbReference type="InterPro" id="IPR036249">
    <property type="entry name" value="Thioredoxin-like_sf"/>
</dbReference>